<keyword evidence="2" id="KW-0560">Oxidoreductase</keyword>
<dbReference type="EMBL" id="SNXE01000002">
    <property type="protein sequence ID" value="TDP11737.1"/>
    <property type="molecule type" value="Genomic_DNA"/>
</dbReference>
<dbReference type="InterPro" id="IPR006076">
    <property type="entry name" value="FAD-dep_OxRdtase"/>
</dbReference>
<evidence type="ECO:0000313" key="6">
    <source>
        <dbReference type="Proteomes" id="UP000295357"/>
    </source>
</evidence>
<dbReference type="RefSeq" id="WP_133602517.1">
    <property type="nucleotide sequence ID" value="NZ_JAUFPJ010000002.1"/>
</dbReference>
<evidence type="ECO:0000256" key="2">
    <source>
        <dbReference type="ARBA" id="ARBA00023002"/>
    </source>
</evidence>
<dbReference type="Gene3D" id="3.30.9.10">
    <property type="entry name" value="D-Amino Acid Oxidase, subunit A, domain 2"/>
    <property type="match status" value="2"/>
</dbReference>
<reference evidence="5 6" key="1">
    <citation type="submission" date="2019-03" db="EMBL/GenBank/DDBJ databases">
        <title>Genomic Encyclopedia of Type Strains, Phase IV (KMG-IV): sequencing the most valuable type-strain genomes for metagenomic binning, comparative biology and taxonomic classification.</title>
        <authorList>
            <person name="Goeker M."/>
        </authorList>
    </citation>
    <scope>NUCLEOTIDE SEQUENCE [LARGE SCALE GENOMIC DNA]</scope>
    <source>
        <strain evidence="5 6">DSM 25082</strain>
    </source>
</reference>
<name>A0A4R6N934_9BURK</name>
<dbReference type="Pfam" id="PF01266">
    <property type="entry name" value="DAO"/>
    <property type="match status" value="1"/>
</dbReference>
<comment type="similarity">
    <text evidence="1">Belongs to the DadA oxidoreductase family.</text>
</comment>
<sequence length="437" mass="46769">MRIAIVGAGIVGVSSAYELALEGHEVTVFERSGGVAAENSFAQGGLISPATLSPWPAPALARSLLLGGLRQPTQLGWIWRAWRQSQPRLRAARQQTLRQLAIFSQRRLSTLRQELHLDYERAEGHLLLLRGARERALAEAMTDQLAEAGLAHRLLDTAACLRLEPGLNPDLPLEGGLYLPGDEAGNGRQFAQALRVEAQRLGVKLRFHTTVRHIEPGQGPTLVHEHTPPDESAGPSTRFADAGSSEAPNTRPQSPELQRESFDAVVLCAALGAGGLLKPAGLNLPLRAVWGYSLTAPLRQLEAYPDLGPRGVLSDLRSGLSIARIGQRLRVAGGHELRGSADSFADTSLAPLHRLLNDCFPGAIQASQLQRWKGARPSLPDGLPVLGRSGLPGLWLNLGHGGQGWSLASACARLLAQELSGRAPELDLGALSVARLR</sequence>
<dbReference type="GO" id="GO:0005737">
    <property type="term" value="C:cytoplasm"/>
    <property type="evidence" value="ECO:0007669"/>
    <property type="project" value="TreeGrafter"/>
</dbReference>
<feature type="compositionally biased region" description="Polar residues" evidence="3">
    <location>
        <begin position="246"/>
        <end position="256"/>
    </location>
</feature>
<protein>
    <submittedName>
        <fullName evidence="5">D-amino-acid dehydrogenase</fullName>
    </submittedName>
</protein>
<evidence type="ECO:0000259" key="4">
    <source>
        <dbReference type="Pfam" id="PF01266"/>
    </source>
</evidence>
<dbReference type="Proteomes" id="UP000295357">
    <property type="component" value="Unassembled WGS sequence"/>
</dbReference>
<organism evidence="5 6">
    <name type="scientific">Roseateles asaccharophilus</name>
    <dbReference type="NCBI Taxonomy" id="582607"/>
    <lineage>
        <taxon>Bacteria</taxon>
        <taxon>Pseudomonadati</taxon>
        <taxon>Pseudomonadota</taxon>
        <taxon>Betaproteobacteria</taxon>
        <taxon>Burkholderiales</taxon>
        <taxon>Sphaerotilaceae</taxon>
        <taxon>Roseateles</taxon>
    </lineage>
</organism>
<keyword evidence="6" id="KW-1185">Reference proteome</keyword>
<feature type="region of interest" description="Disordered" evidence="3">
    <location>
        <begin position="214"/>
        <end position="258"/>
    </location>
</feature>
<dbReference type="SUPFAM" id="SSF51905">
    <property type="entry name" value="FAD/NAD(P)-binding domain"/>
    <property type="match status" value="1"/>
</dbReference>
<dbReference type="GO" id="GO:0055130">
    <property type="term" value="P:D-alanine catabolic process"/>
    <property type="evidence" value="ECO:0007669"/>
    <property type="project" value="TreeGrafter"/>
</dbReference>
<dbReference type="GO" id="GO:0008718">
    <property type="term" value="F:D-amino-acid dehydrogenase activity"/>
    <property type="evidence" value="ECO:0007669"/>
    <property type="project" value="TreeGrafter"/>
</dbReference>
<dbReference type="PANTHER" id="PTHR13847:SF280">
    <property type="entry name" value="D-AMINO ACID DEHYDROGENASE"/>
    <property type="match status" value="1"/>
</dbReference>
<comment type="caution">
    <text evidence="5">The sequence shown here is derived from an EMBL/GenBank/DDBJ whole genome shotgun (WGS) entry which is preliminary data.</text>
</comment>
<dbReference type="InterPro" id="IPR036188">
    <property type="entry name" value="FAD/NAD-bd_sf"/>
</dbReference>
<accession>A0A4R6N934</accession>
<dbReference type="Gene3D" id="3.50.50.60">
    <property type="entry name" value="FAD/NAD(P)-binding domain"/>
    <property type="match status" value="3"/>
</dbReference>
<feature type="domain" description="FAD dependent oxidoreductase" evidence="4">
    <location>
        <begin position="2"/>
        <end position="417"/>
    </location>
</feature>
<evidence type="ECO:0000256" key="3">
    <source>
        <dbReference type="SAM" id="MobiDB-lite"/>
    </source>
</evidence>
<evidence type="ECO:0000256" key="1">
    <source>
        <dbReference type="ARBA" id="ARBA00009410"/>
    </source>
</evidence>
<evidence type="ECO:0000313" key="5">
    <source>
        <dbReference type="EMBL" id="TDP11737.1"/>
    </source>
</evidence>
<dbReference type="PANTHER" id="PTHR13847">
    <property type="entry name" value="SARCOSINE DEHYDROGENASE-RELATED"/>
    <property type="match status" value="1"/>
</dbReference>
<dbReference type="OrthoDB" id="18526at2"/>
<dbReference type="AlphaFoldDB" id="A0A4R6N934"/>
<gene>
    <name evidence="5" type="ORF">DFR39_102116</name>
</gene>
<proteinExistence type="inferred from homology"/>
<dbReference type="GO" id="GO:0005886">
    <property type="term" value="C:plasma membrane"/>
    <property type="evidence" value="ECO:0007669"/>
    <property type="project" value="TreeGrafter"/>
</dbReference>